<gene>
    <name evidence="10" type="ORF">ACFO1S_05685</name>
</gene>
<name>A0ABV8S6H1_9BACL</name>
<dbReference type="Pfam" id="PF25198">
    <property type="entry name" value="Spore_GerAC_N"/>
    <property type="match status" value="1"/>
</dbReference>
<dbReference type="Proteomes" id="UP001595755">
    <property type="component" value="Unassembled WGS sequence"/>
</dbReference>
<dbReference type="InterPro" id="IPR057336">
    <property type="entry name" value="GerAC_N"/>
</dbReference>
<comment type="similarity">
    <text evidence="2">Belongs to the GerABKC lipoprotein family.</text>
</comment>
<protein>
    <submittedName>
        <fullName evidence="10">Ger(X)C family spore germination protein</fullName>
    </submittedName>
</protein>
<evidence type="ECO:0000259" key="9">
    <source>
        <dbReference type="Pfam" id="PF25198"/>
    </source>
</evidence>
<evidence type="ECO:0000256" key="3">
    <source>
        <dbReference type="ARBA" id="ARBA00022544"/>
    </source>
</evidence>
<keyword evidence="4" id="KW-0732">Signal</keyword>
<dbReference type="Pfam" id="PF05504">
    <property type="entry name" value="Spore_GerAC"/>
    <property type="match status" value="1"/>
</dbReference>
<feature type="domain" description="Spore germination GerAC-like C-terminal" evidence="8">
    <location>
        <begin position="225"/>
        <end position="391"/>
    </location>
</feature>
<reference evidence="11" key="1">
    <citation type="journal article" date="2019" name="Int. J. Syst. Evol. Microbiol.">
        <title>The Global Catalogue of Microorganisms (GCM) 10K type strain sequencing project: providing services to taxonomists for standard genome sequencing and annotation.</title>
        <authorList>
            <consortium name="The Broad Institute Genomics Platform"/>
            <consortium name="The Broad Institute Genome Sequencing Center for Infectious Disease"/>
            <person name="Wu L."/>
            <person name="Ma J."/>
        </authorList>
    </citation>
    <scope>NUCLEOTIDE SEQUENCE [LARGE SCALE GENOMIC DNA]</scope>
    <source>
        <strain evidence="11">CGMCC 4.1641</strain>
    </source>
</reference>
<evidence type="ECO:0000259" key="8">
    <source>
        <dbReference type="Pfam" id="PF05504"/>
    </source>
</evidence>
<comment type="subcellular location">
    <subcellularLocation>
        <location evidence="1">Membrane</location>
        <topology evidence="1">Lipid-anchor</topology>
    </subcellularLocation>
</comment>
<dbReference type="Gene3D" id="3.30.300.210">
    <property type="entry name" value="Nutrient germinant receptor protein C, domain 3"/>
    <property type="match status" value="1"/>
</dbReference>
<organism evidence="10 11">
    <name type="scientific">Cohnella boryungensis</name>
    <dbReference type="NCBI Taxonomy" id="768479"/>
    <lineage>
        <taxon>Bacteria</taxon>
        <taxon>Bacillati</taxon>
        <taxon>Bacillota</taxon>
        <taxon>Bacilli</taxon>
        <taxon>Bacillales</taxon>
        <taxon>Paenibacillaceae</taxon>
        <taxon>Cohnella</taxon>
    </lineage>
</organism>
<evidence type="ECO:0000313" key="10">
    <source>
        <dbReference type="EMBL" id="MFC4302935.1"/>
    </source>
</evidence>
<keyword evidence="5" id="KW-0472">Membrane</keyword>
<keyword evidence="7" id="KW-0449">Lipoprotein</keyword>
<evidence type="ECO:0000256" key="6">
    <source>
        <dbReference type="ARBA" id="ARBA00023139"/>
    </source>
</evidence>
<dbReference type="PANTHER" id="PTHR35789">
    <property type="entry name" value="SPORE GERMINATION PROTEIN B3"/>
    <property type="match status" value="1"/>
</dbReference>
<accession>A0ABV8S6H1</accession>
<evidence type="ECO:0000256" key="1">
    <source>
        <dbReference type="ARBA" id="ARBA00004635"/>
    </source>
</evidence>
<proteinExistence type="inferred from homology"/>
<keyword evidence="3" id="KW-0309">Germination</keyword>
<dbReference type="InterPro" id="IPR046953">
    <property type="entry name" value="Spore_GerAC-like_C"/>
</dbReference>
<dbReference type="InterPro" id="IPR008844">
    <property type="entry name" value="Spore_GerAC-like"/>
</dbReference>
<dbReference type="PANTHER" id="PTHR35789:SF1">
    <property type="entry name" value="SPORE GERMINATION PROTEIN B3"/>
    <property type="match status" value="1"/>
</dbReference>
<dbReference type="NCBIfam" id="TIGR02887">
    <property type="entry name" value="spore_ger_x_C"/>
    <property type="match status" value="1"/>
</dbReference>
<dbReference type="EMBL" id="JBHSED010000005">
    <property type="protein sequence ID" value="MFC4302935.1"/>
    <property type="molecule type" value="Genomic_DNA"/>
</dbReference>
<evidence type="ECO:0000256" key="7">
    <source>
        <dbReference type="ARBA" id="ARBA00023288"/>
    </source>
</evidence>
<dbReference type="RefSeq" id="WP_378126383.1">
    <property type="nucleotide sequence ID" value="NZ_JBHSED010000005.1"/>
</dbReference>
<sequence length="407" mass="45284">MIGNDKLQRLIRGGRLATALALLFTLTGCWDRKEINDLAIVLATGVDAFPNGTVELSAQIFIPRAAGGGPQGNTGGSGGNSTGDTLVRKAQGRTIAEAMTRLQRRTSRHLFWGHSEVIVFGQEAAKGGIRSYLDFFLRYLQFREHAYVYVAKGMASSALDNQPLLERSSSEELREMGNLKLGMLVTLKKLTQMVEGDSQSAVLTVIEQVSQKQKNGTRQMTTSMKGLAILRKDKLVAIIQEPVTRGLLLIRNELETMTYSFSLAGLDGTASVNLLRARAHLSPVIAANGDWKLNLDVRTTGDLILNTTDMDNIAETFMSKARTAWAELLREDVESALERIQSKLKVDAFGFANHFRRRYPRQWAREKRDWPILFDKIKVNVVIQTKIARIGKSDLPQGIPEDEIRKK</sequence>
<evidence type="ECO:0000256" key="5">
    <source>
        <dbReference type="ARBA" id="ARBA00023136"/>
    </source>
</evidence>
<keyword evidence="6" id="KW-0564">Palmitate</keyword>
<dbReference type="PROSITE" id="PS51257">
    <property type="entry name" value="PROKAR_LIPOPROTEIN"/>
    <property type="match status" value="1"/>
</dbReference>
<comment type="caution">
    <text evidence="10">The sequence shown here is derived from an EMBL/GenBank/DDBJ whole genome shotgun (WGS) entry which is preliminary data.</text>
</comment>
<keyword evidence="11" id="KW-1185">Reference proteome</keyword>
<evidence type="ECO:0000256" key="2">
    <source>
        <dbReference type="ARBA" id="ARBA00007886"/>
    </source>
</evidence>
<evidence type="ECO:0000256" key="4">
    <source>
        <dbReference type="ARBA" id="ARBA00022729"/>
    </source>
</evidence>
<evidence type="ECO:0000313" key="11">
    <source>
        <dbReference type="Proteomes" id="UP001595755"/>
    </source>
</evidence>
<feature type="domain" description="Spore germination protein N-terminal" evidence="9">
    <location>
        <begin position="31"/>
        <end position="207"/>
    </location>
</feature>
<dbReference type="InterPro" id="IPR038501">
    <property type="entry name" value="Spore_GerAC_C_sf"/>
</dbReference>